<dbReference type="Pfam" id="PF12569">
    <property type="entry name" value="NatA_aux_su"/>
    <property type="match status" value="1"/>
</dbReference>
<proteinExistence type="predicted"/>
<organism evidence="6 7">
    <name type="scientific">Elsinoe australis</name>
    <dbReference type="NCBI Taxonomy" id="40998"/>
    <lineage>
        <taxon>Eukaryota</taxon>
        <taxon>Fungi</taxon>
        <taxon>Dikarya</taxon>
        <taxon>Ascomycota</taxon>
        <taxon>Pezizomycotina</taxon>
        <taxon>Dothideomycetes</taxon>
        <taxon>Dothideomycetidae</taxon>
        <taxon>Myriangiales</taxon>
        <taxon>Elsinoaceae</taxon>
        <taxon>Elsinoe</taxon>
    </lineage>
</organism>
<dbReference type="PANTHER" id="PTHR22767">
    <property type="entry name" value="N-TERMINAL ACETYLTRANSFERASE-RELATED"/>
    <property type="match status" value="1"/>
</dbReference>
<evidence type="ECO:0000256" key="5">
    <source>
        <dbReference type="SAM" id="MobiDB-lite"/>
    </source>
</evidence>
<dbReference type="PIRSF" id="PIRSF000422">
    <property type="entry name" value="N-terminal-AcTrfase-A_aux_su"/>
    <property type="match status" value="1"/>
</dbReference>
<dbReference type="SMART" id="SM00028">
    <property type="entry name" value="TPR"/>
    <property type="match status" value="4"/>
</dbReference>
<dbReference type="SUPFAM" id="SSF48452">
    <property type="entry name" value="TPR-like"/>
    <property type="match status" value="2"/>
</dbReference>
<dbReference type="InterPro" id="IPR019734">
    <property type="entry name" value="TPR_rpt"/>
</dbReference>
<dbReference type="Pfam" id="PF13414">
    <property type="entry name" value="TPR_11"/>
    <property type="match status" value="1"/>
</dbReference>
<evidence type="ECO:0000313" key="7">
    <source>
        <dbReference type="Proteomes" id="UP000243723"/>
    </source>
</evidence>
<dbReference type="FunFam" id="1.25.40.1040:FF:000003">
    <property type="entry name" value="N-terminal acetyltransferase A, auxiliary subunit"/>
    <property type="match status" value="1"/>
</dbReference>
<dbReference type="GO" id="GO:0031415">
    <property type="term" value="C:NatA complex"/>
    <property type="evidence" value="ECO:0007669"/>
    <property type="project" value="TreeGrafter"/>
</dbReference>
<dbReference type="Proteomes" id="UP000243723">
    <property type="component" value="Unassembled WGS sequence"/>
</dbReference>
<dbReference type="OrthoDB" id="10263032at2759"/>
<accession>A0A2P7YNK0</accession>
<keyword evidence="2 3" id="KW-0802">TPR repeat</keyword>
<dbReference type="Gene3D" id="1.25.40.1040">
    <property type="match status" value="1"/>
</dbReference>
<dbReference type="STRING" id="40998.A0A2P7YNK0"/>
<gene>
    <name evidence="6" type="ORF">B9Z65_2262</name>
</gene>
<feature type="coiled-coil region" evidence="4">
    <location>
        <begin position="700"/>
        <end position="727"/>
    </location>
</feature>
<name>A0A2P7YNK0_9PEZI</name>
<keyword evidence="7" id="KW-1185">Reference proteome</keyword>
<protein>
    <submittedName>
        <fullName evidence="6">Uncharacterized protein</fullName>
    </submittedName>
</protein>
<dbReference type="InterPro" id="IPR021183">
    <property type="entry name" value="NatA_aux_su"/>
</dbReference>
<feature type="repeat" description="TPR" evidence="3">
    <location>
        <begin position="77"/>
        <end position="110"/>
    </location>
</feature>
<dbReference type="PROSITE" id="PS50005">
    <property type="entry name" value="TPR"/>
    <property type="match status" value="1"/>
</dbReference>
<evidence type="ECO:0000256" key="3">
    <source>
        <dbReference type="PROSITE-ProRule" id="PRU00339"/>
    </source>
</evidence>
<sequence>MSKPIPSKEQGLFRQVVQLYENKQYKKGLKTADQILKKHPDHGDTIAMKALIINTQGRTDEAFELAKLALKHAMKSHVCWHVYGLLYRSQKNYEEAIKAYKFALRLDPDSVQIQRDLALLQVQMRDYPGFVQSRKAMLQARPGFRQNWTAMAIAHHLSGDLQQAEHTLTTFEGTLKSAPSRSDVEHNGATIYKNLVIAEQGDAQRALDHLETIYKTHPDRAAVMELKAKYLLELGKTAEAERAYRKLLGRNMDCREYYAGLEKALELDRTKSEDRTKLVELYKSYAEKSERIDAPRRIPLDFLEGDDFKTAADAYLRRMLQKGVPSTFANIKALYADESKKQIITSLIQGYENEEIPNGTTQTNGDKPSPWKISVLFFLAQHYNYHLSRDLTKAMTYIDQCISLNTSPTEYTYTMHKARIHKHQGDTQLASTTMNAAREMDLKDRYINTKCAKYQLRNEQNADALATMGLFTRKEAVGGPLGDLLDMQCMWFLYEDGASYARQKNLALALKRFRAIHDIFDTWTDDQFDFHSFSLRKGMIAAYIDMVRWEDTLRSHPFYVRAALGGIEAYVKLSDDPSLAKEGGGEGESEAEKKKAAKKARKEAERKEEERKRAEAAKGNAGKKEDEEGAKKEDQDPEGKELVKTKDPLGEAMRFLGPLLEVAPEVSEGQRWGVEVYLRRKKYLPALKFLLALQKLEPKHENLGELKSKLEKGVKEAEAELPEQAREVLKEGLAQIKS</sequence>
<feature type="compositionally biased region" description="Basic and acidic residues" evidence="5">
    <location>
        <begin position="602"/>
        <end position="646"/>
    </location>
</feature>
<keyword evidence="1" id="KW-0677">Repeat</keyword>
<dbReference type="Gene3D" id="1.25.40.1010">
    <property type="match status" value="1"/>
</dbReference>
<reference evidence="6 7" key="1">
    <citation type="submission" date="2017-05" db="EMBL/GenBank/DDBJ databases">
        <title>Draft genome sequence of Elsinoe australis.</title>
        <authorList>
            <person name="Cheng Q."/>
        </authorList>
    </citation>
    <scope>NUCLEOTIDE SEQUENCE [LARGE SCALE GENOMIC DNA]</scope>
    <source>
        <strain evidence="6 7">NL1</strain>
    </source>
</reference>
<feature type="region of interest" description="Disordered" evidence="5">
    <location>
        <begin position="577"/>
        <end position="646"/>
    </location>
</feature>
<keyword evidence="4" id="KW-0175">Coiled coil</keyword>
<evidence type="ECO:0000256" key="2">
    <source>
        <dbReference type="ARBA" id="ARBA00022803"/>
    </source>
</evidence>
<evidence type="ECO:0000313" key="6">
    <source>
        <dbReference type="EMBL" id="PSK37520.1"/>
    </source>
</evidence>
<comment type="caution">
    <text evidence="6">The sequence shown here is derived from an EMBL/GenBank/DDBJ whole genome shotgun (WGS) entry which is preliminary data.</text>
</comment>
<evidence type="ECO:0000256" key="4">
    <source>
        <dbReference type="SAM" id="Coils"/>
    </source>
</evidence>
<dbReference type="EMBL" id="NHZQ01000412">
    <property type="protein sequence ID" value="PSK37520.1"/>
    <property type="molecule type" value="Genomic_DNA"/>
</dbReference>
<dbReference type="AlphaFoldDB" id="A0A2P7YNK0"/>
<dbReference type="InterPro" id="IPR011990">
    <property type="entry name" value="TPR-like_helical_dom_sf"/>
</dbReference>
<evidence type="ECO:0000256" key="1">
    <source>
        <dbReference type="ARBA" id="ARBA00022737"/>
    </source>
</evidence>
<dbReference type="PANTHER" id="PTHR22767:SF2">
    <property type="entry name" value="N(ALPHA)-ACETYLTRANSFERASE 15_16, ISOFORM A"/>
    <property type="match status" value="1"/>
</dbReference>